<reference evidence="3" key="1">
    <citation type="submission" date="2023-06" db="EMBL/GenBank/DDBJ databases">
        <title>Genome-scale phylogeny and comparative genomics of the fungal order Sordariales.</title>
        <authorList>
            <consortium name="Lawrence Berkeley National Laboratory"/>
            <person name="Hensen N."/>
            <person name="Bonometti L."/>
            <person name="Westerberg I."/>
            <person name="Brannstrom I.O."/>
            <person name="Guillou S."/>
            <person name="Cros-Aarteil S."/>
            <person name="Calhoun S."/>
            <person name="Haridas S."/>
            <person name="Kuo A."/>
            <person name="Mondo S."/>
            <person name="Pangilinan J."/>
            <person name="Riley R."/>
            <person name="LaButti K."/>
            <person name="Andreopoulos B."/>
            <person name="Lipzen A."/>
            <person name="Chen C."/>
            <person name="Yanf M."/>
            <person name="Daum C."/>
            <person name="Ng V."/>
            <person name="Clum A."/>
            <person name="Steindorff A."/>
            <person name="Ohm R."/>
            <person name="Martin F."/>
            <person name="Silar P."/>
            <person name="Natvig D."/>
            <person name="Lalanne C."/>
            <person name="Gautier V."/>
            <person name="Ament-velasquez S.L."/>
            <person name="Kruys A."/>
            <person name="Hutchinson M.I."/>
            <person name="Powell A.J."/>
            <person name="Barry K."/>
            <person name="Miller A.N."/>
            <person name="Grigoriev I.V."/>
            <person name="Debuchy R."/>
            <person name="Gladieux P."/>
            <person name="Thoren M.H."/>
            <person name="Johannesson H."/>
        </authorList>
    </citation>
    <scope>NUCLEOTIDE SEQUENCE</scope>
    <source>
        <strain evidence="3">SMH2392-1A</strain>
    </source>
</reference>
<dbReference type="Gene3D" id="1.20.120.1630">
    <property type="match status" value="1"/>
</dbReference>
<dbReference type="RefSeq" id="XP_060297528.1">
    <property type="nucleotide sequence ID" value="XM_060433665.1"/>
</dbReference>
<keyword evidence="4" id="KW-1185">Reference proteome</keyword>
<evidence type="ECO:0000313" key="4">
    <source>
        <dbReference type="Proteomes" id="UP001172101"/>
    </source>
</evidence>
<dbReference type="PANTHER" id="PTHR32251:SF15">
    <property type="entry name" value="3-OXO-5-ALPHA-STEROID 4-DEHYDROGENASE (DUF1295)"/>
    <property type="match status" value="1"/>
</dbReference>
<dbReference type="Pfam" id="PF06966">
    <property type="entry name" value="DUF1295"/>
    <property type="match status" value="1"/>
</dbReference>
<proteinExistence type="predicted"/>
<dbReference type="InterPro" id="IPR010721">
    <property type="entry name" value="UstE-like"/>
</dbReference>
<comment type="caution">
    <text evidence="3">The sequence shown here is derived from an EMBL/GenBank/DDBJ whole genome shotgun (WGS) entry which is preliminary data.</text>
</comment>
<keyword evidence="2" id="KW-0812">Transmembrane</keyword>
<dbReference type="EMBL" id="JAUIRO010000003">
    <property type="protein sequence ID" value="KAK0721604.1"/>
    <property type="molecule type" value="Genomic_DNA"/>
</dbReference>
<evidence type="ECO:0000256" key="1">
    <source>
        <dbReference type="SAM" id="MobiDB-lite"/>
    </source>
</evidence>
<dbReference type="GO" id="GO:0016020">
    <property type="term" value="C:membrane"/>
    <property type="evidence" value="ECO:0007669"/>
    <property type="project" value="TreeGrafter"/>
</dbReference>
<organism evidence="3 4">
    <name type="scientific">Lasiosphaeria miniovina</name>
    <dbReference type="NCBI Taxonomy" id="1954250"/>
    <lineage>
        <taxon>Eukaryota</taxon>
        <taxon>Fungi</taxon>
        <taxon>Dikarya</taxon>
        <taxon>Ascomycota</taxon>
        <taxon>Pezizomycotina</taxon>
        <taxon>Sordariomycetes</taxon>
        <taxon>Sordariomycetidae</taxon>
        <taxon>Sordariales</taxon>
        <taxon>Lasiosphaeriaceae</taxon>
        <taxon>Lasiosphaeria</taxon>
    </lineage>
</organism>
<evidence type="ECO:0000313" key="3">
    <source>
        <dbReference type="EMBL" id="KAK0721604.1"/>
    </source>
</evidence>
<name>A0AA40ATE6_9PEZI</name>
<dbReference type="GeneID" id="85316935"/>
<sequence length="289" mass="29978">MSSDSLAKDAGGGGSGSSSNSNKKINDLISRGNYKSNPVGTGTFIALRALDPLLQYKLLAGGWGRSALSAVGIRAVSPLAQAATSSAVTLGSGLTLRLSTALLLAMAAGSSAKQIFWVAATCREEVTPGMAASVSAYNTVVNSLAAFLFLGAATSSYSSKVVRLSSSVALPLPALTGGLLYVVGMALETASEVQRKRFKDAPANAGKVCTTGLWGAARHINYGGYTLWRTGFALAAGGWTAGLGVAAWHLWTFAARSIVVLDEYMAGRYGGQWDKYKTDVPYVLFPGIY</sequence>
<keyword evidence="2" id="KW-0472">Membrane</keyword>
<gene>
    <name evidence="3" type="ORF">B0T26DRAFT_188555</name>
</gene>
<accession>A0AA40ATE6</accession>
<evidence type="ECO:0000256" key="2">
    <source>
        <dbReference type="SAM" id="Phobius"/>
    </source>
</evidence>
<feature type="transmembrane region" description="Helical" evidence="2">
    <location>
        <begin position="169"/>
        <end position="187"/>
    </location>
</feature>
<dbReference type="PANTHER" id="PTHR32251">
    <property type="entry name" value="3-OXO-5-ALPHA-STEROID 4-DEHYDROGENASE"/>
    <property type="match status" value="1"/>
</dbReference>
<feature type="region of interest" description="Disordered" evidence="1">
    <location>
        <begin position="1"/>
        <end position="23"/>
    </location>
</feature>
<protein>
    <recommendedName>
        <fullName evidence="5">Steroid 5-alpha reductase C-terminal domain-containing protein</fullName>
    </recommendedName>
</protein>
<feature type="transmembrane region" description="Helical" evidence="2">
    <location>
        <begin position="139"/>
        <end position="157"/>
    </location>
</feature>
<dbReference type="Proteomes" id="UP001172101">
    <property type="component" value="Unassembled WGS sequence"/>
</dbReference>
<dbReference type="AlphaFoldDB" id="A0AA40ATE6"/>
<evidence type="ECO:0008006" key="5">
    <source>
        <dbReference type="Google" id="ProtNLM"/>
    </source>
</evidence>
<keyword evidence="2" id="KW-1133">Transmembrane helix</keyword>